<organism evidence="11 12">
    <name type="scientific">Puniceicoccus vermicola</name>
    <dbReference type="NCBI Taxonomy" id="388746"/>
    <lineage>
        <taxon>Bacteria</taxon>
        <taxon>Pseudomonadati</taxon>
        <taxon>Verrucomicrobiota</taxon>
        <taxon>Opitutia</taxon>
        <taxon>Puniceicoccales</taxon>
        <taxon>Puniceicoccaceae</taxon>
        <taxon>Puniceicoccus</taxon>
    </lineage>
</organism>
<evidence type="ECO:0000259" key="10">
    <source>
        <dbReference type="Pfam" id="PF00662"/>
    </source>
</evidence>
<dbReference type="InterPro" id="IPR046396">
    <property type="entry name" value="Transporter_DabB"/>
</dbReference>
<dbReference type="HAMAP" id="MF_00862">
    <property type="entry name" value="DabB"/>
    <property type="match status" value="1"/>
</dbReference>
<feature type="transmembrane region" description="Helical" evidence="7">
    <location>
        <begin position="274"/>
        <end position="294"/>
    </location>
</feature>
<dbReference type="PANTHER" id="PTHR42829:SF1">
    <property type="entry name" value="INORGANIC CARBON TRANSPORTER SUBUNIT DABB-RELATED"/>
    <property type="match status" value="1"/>
</dbReference>
<proteinExistence type="inferred from homology"/>
<dbReference type="GO" id="GO:0042773">
    <property type="term" value="P:ATP synthesis coupled electron transport"/>
    <property type="evidence" value="ECO:0007669"/>
    <property type="project" value="InterPro"/>
</dbReference>
<dbReference type="GO" id="GO:0005886">
    <property type="term" value="C:plasma membrane"/>
    <property type="evidence" value="ECO:0007669"/>
    <property type="project" value="UniProtKB-SubCell"/>
</dbReference>
<reference evidence="11 12" key="1">
    <citation type="submission" date="2020-07" db="EMBL/GenBank/DDBJ databases">
        <authorList>
            <person name="Feng X."/>
        </authorList>
    </citation>
    <scope>NUCLEOTIDE SEQUENCE [LARGE SCALE GENOMIC DNA]</scope>
    <source>
        <strain evidence="11 12">JCM14086</strain>
    </source>
</reference>
<evidence type="ECO:0000256" key="2">
    <source>
        <dbReference type="ARBA" id="ARBA00022448"/>
    </source>
</evidence>
<feature type="transmembrane region" description="Helical" evidence="7">
    <location>
        <begin position="314"/>
        <end position="338"/>
    </location>
</feature>
<evidence type="ECO:0000256" key="1">
    <source>
        <dbReference type="ARBA" id="ARBA00004127"/>
    </source>
</evidence>
<feature type="transmembrane region" description="Helical" evidence="7">
    <location>
        <begin position="424"/>
        <end position="440"/>
    </location>
</feature>
<accession>A0A7X1E3Q4</accession>
<evidence type="ECO:0000256" key="8">
    <source>
        <dbReference type="RuleBase" id="RU000320"/>
    </source>
</evidence>
<dbReference type="AlphaFoldDB" id="A0A7X1E3Q4"/>
<evidence type="ECO:0000256" key="5">
    <source>
        <dbReference type="ARBA" id="ARBA00022989"/>
    </source>
</evidence>
<keyword evidence="4 7" id="KW-0812">Transmembrane</keyword>
<dbReference type="GO" id="GO:0015990">
    <property type="term" value="P:electron transport coupled proton transport"/>
    <property type="evidence" value="ECO:0007669"/>
    <property type="project" value="TreeGrafter"/>
</dbReference>
<gene>
    <name evidence="7" type="primary">dabB</name>
    <name evidence="11" type="ORF">H5P30_08295</name>
</gene>
<name>A0A7X1E3Q4_9BACT</name>
<feature type="transmembrane region" description="Helical" evidence="7">
    <location>
        <begin position="136"/>
        <end position="156"/>
    </location>
</feature>
<feature type="transmembrane region" description="Helical" evidence="7">
    <location>
        <begin position="40"/>
        <end position="58"/>
    </location>
</feature>
<evidence type="ECO:0000256" key="4">
    <source>
        <dbReference type="ARBA" id="ARBA00022692"/>
    </source>
</evidence>
<feature type="transmembrane region" description="Helical" evidence="7">
    <location>
        <begin position="244"/>
        <end position="262"/>
    </location>
</feature>
<dbReference type="GO" id="GO:0008137">
    <property type="term" value="F:NADH dehydrogenase (ubiquinone) activity"/>
    <property type="evidence" value="ECO:0007669"/>
    <property type="project" value="InterPro"/>
</dbReference>
<keyword evidence="6 7" id="KW-0472">Membrane</keyword>
<feature type="transmembrane region" description="Helical" evidence="7">
    <location>
        <begin position="395"/>
        <end position="412"/>
    </location>
</feature>
<evidence type="ECO:0000256" key="3">
    <source>
        <dbReference type="ARBA" id="ARBA00022475"/>
    </source>
</evidence>
<evidence type="ECO:0000256" key="6">
    <source>
        <dbReference type="ARBA" id="ARBA00023136"/>
    </source>
</evidence>
<feature type="transmembrane region" description="Helical" evidence="7">
    <location>
        <begin position="81"/>
        <end position="100"/>
    </location>
</feature>
<comment type="subcellular location">
    <subcellularLocation>
        <location evidence="7">Cell membrane</location>
        <topology evidence="7">Multi-pass membrane protein</topology>
    </subcellularLocation>
    <subcellularLocation>
        <location evidence="1">Endomembrane system</location>
        <topology evidence="1">Multi-pass membrane protein</topology>
    </subcellularLocation>
    <subcellularLocation>
        <location evidence="8">Membrane</location>
        <topology evidence="8">Multi-pass membrane protein</topology>
    </subcellularLocation>
</comment>
<dbReference type="PRINTS" id="PR01434">
    <property type="entry name" value="NADHDHGNASE5"/>
</dbReference>
<feature type="domain" description="NADH-Ubiquinone oxidoreductase (complex I) chain 5 N-terminal" evidence="10">
    <location>
        <begin position="74"/>
        <end position="114"/>
    </location>
</feature>
<dbReference type="InterPro" id="IPR001516">
    <property type="entry name" value="Proton_antipo_N"/>
</dbReference>
<evidence type="ECO:0000256" key="7">
    <source>
        <dbReference type="HAMAP-Rule" id="MF_00862"/>
    </source>
</evidence>
<comment type="similarity">
    <text evidence="7">Belongs to the inorganic carbon transporter (TC 9.A.2) DabB family.</text>
</comment>
<comment type="caution">
    <text evidence="11">The sequence shown here is derived from an EMBL/GenBank/DDBJ whole genome shotgun (WGS) entry which is preliminary data.</text>
</comment>
<keyword evidence="2 7" id="KW-0813">Transport</keyword>
<dbReference type="InterPro" id="IPR001750">
    <property type="entry name" value="ND/Mrp_TM"/>
</dbReference>
<keyword evidence="5 7" id="KW-1133">Transmembrane helix</keyword>
<feature type="transmembrane region" description="Helical" evidence="7">
    <location>
        <begin position="460"/>
        <end position="480"/>
    </location>
</feature>
<feature type="transmembrane region" description="Helical" evidence="7">
    <location>
        <begin position="168"/>
        <end position="189"/>
    </location>
</feature>
<evidence type="ECO:0000313" key="12">
    <source>
        <dbReference type="Proteomes" id="UP000525652"/>
    </source>
</evidence>
<dbReference type="EMBL" id="JACHVA010000075">
    <property type="protein sequence ID" value="MBC2601775.1"/>
    <property type="molecule type" value="Genomic_DNA"/>
</dbReference>
<dbReference type="RefSeq" id="WP_185692484.1">
    <property type="nucleotide sequence ID" value="NZ_JACHVA010000075.1"/>
</dbReference>
<dbReference type="Pfam" id="PF00662">
    <property type="entry name" value="Proton_antipo_N"/>
    <property type="match status" value="1"/>
</dbReference>
<dbReference type="GO" id="GO:0012505">
    <property type="term" value="C:endomembrane system"/>
    <property type="evidence" value="ECO:0007669"/>
    <property type="project" value="UniProtKB-SubCell"/>
</dbReference>
<keyword evidence="3 7" id="KW-1003">Cell membrane</keyword>
<dbReference type="Proteomes" id="UP000525652">
    <property type="component" value="Unassembled WGS sequence"/>
</dbReference>
<comment type="function">
    <text evidence="7">Part of an energy-coupled inorganic carbon pump.</text>
</comment>
<evidence type="ECO:0000259" key="9">
    <source>
        <dbReference type="Pfam" id="PF00361"/>
    </source>
</evidence>
<feature type="transmembrane region" description="Helical" evidence="7">
    <location>
        <begin position="359"/>
        <end position="383"/>
    </location>
</feature>
<sequence>MDTFFTTLTGWVPLAFLGFAFFSTRILNENSSRTGKVAEILAWAATVATFITFALWLIQGRINLSATLTEAGVLGVRLDTLSLPILGLVTFLGAVIVRFSRNYLSGDANQGGFFKWLMVTLGAVISLVLSPGLVQFWLSWVVCSLGLHHLLVYFPDRLGTLLSARKKFIVSRLGDLFLILSFIGIYRVFGTQNFSELFAQTSAQPELLANHTWIAWCIVGGAVLKSAQFPFHTWLPDTMGTPTPVSALMHAGIINAGGYLVIRMSPFLLESSGAMLFLAVIGALTLICASLVMLTQTSVKRSLAYSTIAQMGFMLLQCGLGAFSLAVLHLIAHSLYKAHSFLSSGSTIANLKRLEPRPVAPLSPIILIGLTGMSIALVGIMAWGWGLSASTKPGLLVFLTVLAMAVSQYLVVSQQQHGSLLKMGRNILGAFGFVALYLGLADGTMRYFSDSLPHQPVGGLALQIILAAILGAYLLITLTIQTQPTGKARPRVLQALYIHALNGFYLNTLANRFSRAAGLVPAGR</sequence>
<feature type="domain" description="NADH:quinone oxidoreductase/Mrp antiporter transmembrane" evidence="9">
    <location>
        <begin position="132"/>
        <end position="352"/>
    </location>
</feature>
<feature type="transmembrane region" description="Helical" evidence="7">
    <location>
        <begin position="112"/>
        <end position="130"/>
    </location>
</feature>
<dbReference type="InterPro" id="IPR003945">
    <property type="entry name" value="NU5C-like"/>
</dbReference>
<dbReference type="Pfam" id="PF00361">
    <property type="entry name" value="Proton_antipo_M"/>
    <property type="match status" value="1"/>
</dbReference>
<protein>
    <recommendedName>
        <fullName evidence="7">Probable inorganic carbon transporter subunit DabB</fullName>
    </recommendedName>
</protein>
<dbReference type="GO" id="GO:0003954">
    <property type="term" value="F:NADH dehydrogenase activity"/>
    <property type="evidence" value="ECO:0007669"/>
    <property type="project" value="TreeGrafter"/>
</dbReference>
<comment type="subunit">
    <text evidence="7">Forms a complex with DabA.</text>
</comment>
<feature type="transmembrane region" description="Helical" evidence="7">
    <location>
        <begin position="6"/>
        <end position="28"/>
    </location>
</feature>
<dbReference type="PANTHER" id="PTHR42829">
    <property type="entry name" value="NADH-UBIQUINONE OXIDOREDUCTASE CHAIN 5"/>
    <property type="match status" value="1"/>
</dbReference>
<evidence type="ECO:0000313" key="11">
    <source>
        <dbReference type="EMBL" id="MBC2601775.1"/>
    </source>
</evidence>
<keyword evidence="12" id="KW-1185">Reference proteome</keyword>